<reference evidence="3 4" key="1">
    <citation type="journal article" date="2011" name="Science">
        <title>The Selaginella genome identifies genetic changes associated with the evolution of vascular plants.</title>
        <authorList>
            <person name="Banks J.A."/>
            <person name="Nishiyama T."/>
            <person name="Hasebe M."/>
            <person name="Bowman J.L."/>
            <person name="Gribskov M."/>
            <person name="dePamphilis C."/>
            <person name="Albert V.A."/>
            <person name="Aono N."/>
            <person name="Aoyama T."/>
            <person name="Ambrose B.A."/>
            <person name="Ashton N.W."/>
            <person name="Axtell M.J."/>
            <person name="Barker E."/>
            <person name="Barker M.S."/>
            <person name="Bennetzen J.L."/>
            <person name="Bonawitz N.D."/>
            <person name="Chapple C."/>
            <person name="Cheng C."/>
            <person name="Correa L.G."/>
            <person name="Dacre M."/>
            <person name="DeBarry J."/>
            <person name="Dreyer I."/>
            <person name="Elias M."/>
            <person name="Engstrom E.M."/>
            <person name="Estelle M."/>
            <person name="Feng L."/>
            <person name="Finet C."/>
            <person name="Floyd S.K."/>
            <person name="Frommer W.B."/>
            <person name="Fujita T."/>
            <person name="Gramzow L."/>
            <person name="Gutensohn M."/>
            <person name="Harholt J."/>
            <person name="Hattori M."/>
            <person name="Heyl A."/>
            <person name="Hirai T."/>
            <person name="Hiwatashi Y."/>
            <person name="Ishikawa M."/>
            <person name="Iwata M."/>
            <person name="Karol K.G."/>
            <person name="Koehler B."/>
            <person name="Kolukisaoglu U."/>
            <person name="Kubo M."/>
            <person name="Kurata T."/>
            <person name="Lalonde S."/>
            <person name="Li K."/>
            <person name="Li Y."/>
            <person name="Litt A."/>
            <person name="Lyons E."/>
            <person name="Manning G."/>
            <person name="Maruyama T."/>
            <person name="Michael T.P."/>
            <person name="Mikami K."/>
            <person name="Miyazaki S."/>
            <person name="Morinaga S."/>
            <person name="Murata T."/>
            <person name="Mueller-Roeber B."/>
            <person name="Nelson D.R."/>
            <person name="Obara M."/>
            <person name="Oguri Y."/>
            <person name="Olmstead R.G."/>
            <person name="Onodera N."/>
            <person name="Petersen B.L."/>
            <person name="Pils B."/>
            <person name="Prigge M."/>
            <person name="Rensing S.A."/>
            <person name="Riano-Pachon D.M."/>
            <person name="Roberts A.W."/>
            <person name="Sato Y."/>
            <person name="Scheller H.V."/>
            <person name="Schulz B."/>
            <person name="Schulz C."/>
            <person name="Shakirov E.V."/>
            <person name="Shibagaki N."/>
            <person name="Shinohara N."/>
            <person name="Shippen D.E."/>
            <person name="Soerensen I."/>
            <person name="Sotooka R."/>
            <person name="Sugimoto N."/>
            <person name="Sugita M."/>
            <person name="Sumikawa N."/>
            <person name="Tanurdzic M."/>
            <person name="Theissen G."/>
            <person name="Ulvskov P."/>
            <person name="Wakazuki S."/>
            <person name="Weng J.K."/>
            <person name="Willats W.W."/>
            <person name="Wipf D."/>
            <person name="Wolf P.G."/>
            <person name="Yang L."/>
            <person name="Zimmer A.D."/>
            <person name="Zhu Q."/>
            <person name="Mitros T."/>
            <person name="Hellsten U."/>
            <person name="Loque D."/>
            <person name="Otillar R."/>
            <person name="Salamov A."/>
            <person name="Schmutz J."/>
            <person name="Shapiro H."/>
            <person name="Lindquist E."/>
            <person name="Lucas S."/>
            <person name="Rokhsar D."/>
            <person name="Grigoriev I.V."/>
        </authorList>
    </citation>
    <scope>NUCLEOTIDE SEQUENCE [LARGE SCALE GENOMIC DNA]</scope>
</reference>
<evidence type="ECO:0000256" key="2">
    <source>
        <dbReference type="PROSITE-ProRule" id="PRU00708"/>
    </source>
</evidence>
<organism evidence="4">
    <name type="scientific">Selaginella moellendorffii</name>
    <name type="common">Spikemoss</name>
    <dbReference type="NCBI Taxonomy" id="88036"/>
    <lineage>
        <taxon>Eukaryota</taxon>
        <taxon>Viridiplantae</taxon>
        <taxon>Streptophyta</taxon>
        <taxon>Embryophyta</taxon>
        <taxon>Tracheophyta</taxon>
        <taxon>Lycopodiopsida</taxon>
        <taxon>Selaginellales</taxon>
        <taxon>Selaginellaceae</taxon>
        <taxon>Selaginella</taxon>
    </lineage>
</organism>
<dbReference type="PANTHER" id="PTHR47926:SF533">
    <property type="entry name" value="DYW DOMAIN-CONTAINING PROTEIN"/>
    <property type="match status" value="1"/>
</dbReference>
<dbReference type="HOGENOM" id="CLU_002706_0_0_1"/>
<dbReference type="Proteomes" id="UP000001514">
    <property type="component" value="Unassembled WGS sequence"/>
</dbReference>
<evidence type="ECO:0000313" key="4">
    <source>
        <dbReference type="Proteomes" id="UP000001514"/>
    </source>
</evidence>
<evidence type="ECO:0000256" key="1">
    <source>
        <dbReference type="ARBA" id="ARBA00022737"/>
    </source>
</evidence>
<dbReference type="EMBL" id="GL377738">
    <property type="protein sequence ID" value="EFJ05077.1"/>
    <property type="molecule type" value="Genomic_DNA"/>
</dbReference>
<feature type="non-terminal residue" evidence="3">
    <location>
        <position position="1"/>
    </location>
</feature>
<dbReference type="eggNOG" id="KOG4197">
    <property type="taxonomic scope" value="Eukaryota"/>
</dbReference>
<feature type="repeat" description="PPR" evidence="2">
    <location>
        <begin position="27"/>
        <end position="61"/>
    </location>
</feature>
<dbReference type="FunFam" id="1.25.40.10:FF:000158">
    <property type="entry name" value="pentatricopeptide repeat-containing protein At2g33680"/>
    <property type="match status" value="1"/>
</dbReference>
<dbReference type="PANTHER" id="PTHR47926">
    <property type="entry name" value="PENTATRICOPEPTIDE REPEAT-CONTAINING PROTEIN"/>
    <property type="match status" value="1"/>
</dbReference>
<dbReference type="NCBIfam" id="TIGR00756">
    <property type="entry name" value="PPR"/>
    <property type="match status" value="1"/>
</dbReference>
<dbReference type="OMA" id="MESCFEP"/>
<name>D8TE27_SELML</name>
<dbReference type="InterPro" id="IPR046960">
    <property type="entry name" value="PPR_At4g14850-like_plant"/>
</dbReference>
<evidence type="ECO:0000313" key="3">
    <source>
        <dbReference type="EMBL" id="EFJ05077.1"/>
    </source>
</evidence>
<dbReference type="GO" id="GO:0048731">
    <property type="term" value="P:system development"/>
    <property type="evidence" value="ECO:0007669"/>
    <property type="project" value="UniProtKB-ARBA"/>
</dbReference>
<evidence type="ECO:0008006" key="5">
    <source>
        <dbReference type="Google" id="ProtNLM"/>
    </source>
</evidence>
<accession>D8TE27</accession>
<dbReference type="AlphaFoldDB" id="D8TE27"/>
<dbReference type="Pfam" id="PF13812">
    <property type="entry name" value="PPR_3"/>
    <property type="match status" value="1"/>
</dbReference>
<keyword evidence="1" id="KW-0677">Repeat</keyword>
<protein>
    <recommendedName>
        <fullName evidence="5">Pentacotripeptide-repeat region of PRORP domain-containing protein</fullName>
    </recommendedName>
</protein>
<dbReference type="InterPro" id="IPR011990">
    <property type="entry name" value="TPR-like_helical_dom_sf"/>
</dbReference>
<dbReference type="GO" id="GO:0009451">
    <property type="term" value="P:RNA modification"/>
    <property type="evidence" value="ECO:0007669"/>
    <property type="project" value="InterPro"/>
</dbReference>
<dbReference type="Gramene" id="EFJ05077">
    <property type="protein sequence ID" value="EFJ05077"/>
    <property type="gene ID" value="SELMODRAFT_71861"/>
</dbReference>
<proteinExistence type="predicted"/>
<dbReference type="InParanoid" id="D8TE27"/>
<keyword evidence="4" id="KW-1185">Reference proteome</keyword>
<dbReference type="InterPro" id="IPR002885">
    <property type="entry name" value="PPR_rpt"/>
</dbReference>
<dbReference type="KEGG" id="smo:SELMODRAFT_71861"/>
<gene>
    <name evidence="3" type="ORF">SELMODRAFT_71861</name>
</gene>
<feature type="non-terminal residue" evidence="3">
    <location>
        <position position="174"/>
    </location>
</feature>
<sequence>ANLVTVFASCGELGEARKLFDKLVNPDVVVWSNLVAAYARSGDGKVALEAFQLMALDGKLPDEIAFVVILSACSHAGLFDEARYYFTTITSDYSMKPVVEHYHCIVDLLGRLGRLDDASTVAQEMPFESNSISWTTLLSASNVQSNYSHAAEAAENAVDCDQLNSAAYILLSNL</sequence>
<dbReference type="Gene3D" id="1.25.40.10">
    <property type="entry name" value="Tetratricopeptide repeat domain"/>
    <property type="match status" value="1"/>
</dbReference>
<dbReference type="SUPFAM" id="SSF48452">
    <property type="entry name" value="TPR-like"/>
    <property type="match status" value="1"/>
</dbReference>
<dbReference type="PROSITE" id="PS51375">
    <property type="entry name" value="PPR"/>
    <property type="match status" value="1"/>
</dbReference>
<dbReference type="GO" id="GO:0003723">
    <property type="term" value="F:RNA binding"/>
    <property type="evidence" value="ECO:0007669"/>
    <property type="project" value="InterPro"/>
</dbReference>